<accession>A0AAD1ZX39</accession>
<proteinExistence type="predicted"/>
<dbReference type="EMBL" id="OU503048">
    <property type="protein sequence ID" value="CAI9774825.1"/>
    <property type="molecule type" value="Genomic_DNA"/>
</dbReference>
<evidence type="ECO:0000313" key="2">
    <source>
        <dbReference type="Proteomes" id="UP000834106"/>
    </source>
</evidence>
<name>A0AAD1ZX39_9LAMI</name>
<reference evidence="1" key="1">
    <citation type="submission" date="2023-05" db="EMBL/GenBank/DDBJ databases">
        <authorList>
            <person name="Huff M."/>
        </authorList>
    </citation>
    <scope>NUCLEOTIDE SEQUENCE</scope>
</reference>
<dbReference type="AlphaFoldDB" id="A0AAD1ZX39"/>
<organism evidence="1 2">
    <name type="scientific">Fraxinus pennsylvanica</name>
    <dbReference type="NCBI Taxonomy" id="56036"/>
    <lineage>
        <taxon>Eukaryota</taxon>
        <taxon>Viridiplantae</taxon>
        <taxon>Streptophyta</taxon>
        <taxon>Embryophyta</taxon>
        <taxon>Tracheophyta</taxon>
        <taxon>Spermatophyta</taxon>
        <taxon>Magnoliopsida</taxon>
        <taxon>eudicotyledons</taxon>
        <taxon>Gunneridae</taxon>
        <taxon>Pentapetalae</taxon>
        <taxon>asterids</taxon>
        <taxon>lamiids</taxon>
        <taxon>Lamiales</taxon>
        <taxon>Oleaceae</taxon>
        <taxon>Oleeae</taxon>
        <taxon>Fraxinus</taxon>
    </lineage>
</organism>
<keyword evidence="2" id="KW-1185">Reference proteome</keyword>
<gene>
    <name evidence="1" type="ORF">FPE_LOCUS22255</name>
</gene>
<evidence type="ECO:0000313" key="1">
    <source>
        <dbReference type="EMBL" id="CAI9774825.1"/>
    </source>
</evidence>
<protein>
    <submittedName>
        <fullName evidence="1">Uncharacterized protein</fullName>
    </submittedName>
</protein>
<sequence>MGGLILASFMTYAAEHLSVRTFMRGYEDRDAQSTRNICSFSAPDWNHRKLSQNDRASFSWKSRLAISFDSPLPYIALPPMVTRYAETDKGSASTCLASNGWFS</sequence>
<dbReference type="Proteomes" id="UP000834106">
    <property type="component" value="Chromosome 13"/>
</dbReference>